<evidence type="ECO:0000313" key="4">
    <source>
        <dbReference type="EMBL" id="PAB61330.1"/>
    </source>
</evidence>
<dbReference type="EMBL" id="NIBG01000001">
    <property type="protein sequence ID" value="PAB61330.1"/>
    <property type="molecule type" value="Genomic_DNA"/>
</dbReference>
<dbReference type="Proteomes" id="UP000216024">
    <property type="component" value="Unassembled WGS sequence"/>
</dbReference>
<gene>
    <name evidence="4" type="ORF">CCE28_02550</name>
</gene>
<evidence type="ECO:0000313" key="5">
    <source>
        <dbReference type="Proteomes" id="UP000216024"/>
    </source>
</evidence>
<organism evidence="4 5">
    <name type="scientific">Anaeromicrobium sediminis</name>
    <dbReference type="NCBI Taxonomy" id="1478221"/>
    <lineage>
        <taxon>Bacteria</taxon>
        <taxon>Bacillati</taxon>
        <taxon>Bacillota</taxon>
        <taxon>Clostridia</taxon>
        <taxon>Peptostreptococcales</taxon>
        <taxon>Thermotaleaceae</taxon>
        <taxon>Anaeromicrobium</taxon>
    </lineage>
</organism>
<sequence length="254" mass="29390">MARARSPNRDKAKIMYLESNGEKKLKDIAEELGLKDSQIRKWKSQDKWDQELKGALPKTKGNVTNEKKRKKGGQIGNKNALGNDGGAPEGNINAIKHGAYQSLYANMLRPEEKEIFDQTTASVNIDEEIRLLRLKIARLLNREVTFFYDMYGNKHEKEINEEDRENGILICMEQLRKLIETKASLIGDTEKLQMDREKFEFNKYKTEIEIDLKREKLELEKAKVNDEEGEYEDDGFIDALKGEVSEVWDDVTED</sequence>
<dbReference type="OrthoDB" id="9768556at2"/>
<accession>A0A267MRG5</accession>
<keyword evidence="1" id="KW-0175">Coiled coil</keyword>
<name>A0A267MRG5_9FIRM</name>
<evidence type="ECO:0000259" key="3">
    <source>
        <dbReference type="Pfam" id="PF10668"/>
    </source>
</evidence>
<proteinExistence type="predicted"/>
<dbReference type="AlphaFoldDB" id="A0A267MRG5"/>
<feature type="region of interest" description="Disordered" evidence="2">
    <location>
        <begin position="50"/>
        <end position="86"/>
    </location>
</feature>
<feature type="domain" description="PBSX phage terminase small subunit-like N-terminal" evidence="3">
    <location>
        <begin position="1"/>
        <end position="65"/>
    </location>
</feature>
<reference evidence="4 5" key="1">
    <citation type="submission" date="2017-06" db="EMBL/GenBank/DDBJ databases">
        <title>Draft genome sequence of anaerobic fermentative bacterium Anaeromicrobium sediminis DY2726D isolated from West Pacific Ocean sediments.</title>
        <authorList>
            <person name="Zeng X."/>
        </authorList>
    </citation>
    <scope>NUCLEOTIDE SEQUENCE [LARGE SCALE GENOMIC DNA]</scope>
    <source>
        <strain evidence="4 5">DY2726D</strain>
    </source>
</reference>
<keyword evidence="5" id="KW-1185">Reference proteome</keyword>
<comment type="caution">
    <text evidence="4">The sequence shown here is derived from an EMBL/GenBank/DDBJ whole genome shotgun (WGS) entry which is preliminary data.</text>
</comment>
<dbReference type="RefSeq" id="WP_095130644.1">
    <property type="nucleotide sequence ID" value="NZ_NIBG01000001.1"/>
</dbReference>
<dbReference type="NCBIfam" id="NF040601">
    <property type="entry name" value="TerS_not_xtmA"/>
    <property type="match status" value="1"/>
</dbReference>
<protein>
    <submittedName>
        <fullName evidence="4">Terminase</fullName>
    </submittedName>
</protein>
<dbReference type="Pfam" id="PF10668">
    <property type="entry name" value="Phage_terminase"/>
    <property type="match status" value="1"/>
</dbReference>
<dbReference type="InterPro" id="IPR018925">
    <property type="entry name" value="XtmA-like_N"/>
</dbReference>
<evidence type="ECO:0000256" key="1">
    <source>
        <dbReference type="SAM" id="Coils"/>
    </source>
</evidence>
<evidence type="ECO:0000256" key="2">
    <source>
        <dbReference type="SAM" id="MobiDB-lite"/>
    </source>
</evidence>
<feature type="coiled-coil region" evidence="1">
    <location>
        <begin position="205"/>
        <end position="234"/>
    </location>
</feature>